<evidence type="ECO:0000259" key="15">
    <source>
        <dbReference type="PROSITE" id="PS50805"/>
    </source>
</evidence>
<organism evidence="16 17">
    <name type="scientific">Sciurus vulgaris</name>
    <name type="common">Eurasian red squirrel</name>
    <dbReference type="NCBI Taxonomy" id="55149"/>
    <lineage>
        <taxon>Eukaryota</taxon>
        <taxon>Metazoa</taxon>
        <taxon>Chordata</taxon>
        <taxon>Craniata</taxon>
        <taxon>Vertebrata</taxon>
        <taxon>Euteleostomi</taxon>
        <taxon>Mammalia</taxon>
        <taxon>Eutheria</taxon>
        <taxon>Euarchontoglires</taxon>
        <taxon>Glires</taxon>
        <taxon>Rodentia</taxon>
        <taxon>Sciuromorpha</taxon>
        <taxon>Sciuridae</taxon>
        <taxon>Sciurinae</taxon>
        <taxon>Sciurini</taxon>
        <taxon>Sciurus</taxon>
    </lineage>
</organism>
<dbReference type="PANTHER" id="PTHR14196:SF14">
    <property type="entry name" value="ZINC FINGER PROTEIN 721-LIKE"/>
    <property type="match status" value="1"/>
</dbReference>
<dbReference type="InterPro" id="IPR036051">
    <property type="entry name" value="KRAB_dom_sf"/>
</dbReference>
<dbReference type="Gene3D" id="6.10.140.140">
    <property type="match status" value="1"/>
</dbReference>
<keyword evidence="7" id="KW-0862">Zinc</keyword>
<evidence type="ECO:0000256" key="6">
    <source>
        <dbReference type="ARBA" id="ARBA00022771"/>
    </source>
</evidence>
<reference evidence="16" key="2">
    <citation type="submission" date="2025-09" db="UniProtKB">
        <authorList>
            <consortium name="Ensembl"/>
        </authorList>
    </citation>
    <scope>IDENTIFICATION</scope>
</reference>
<keyword evidence="8" id="KW-0805">Transcription regulation</keyword>
<keyword evidence="4" id="KW-0479">Metal-binding</keyword>
<evidence type="ECO:0000256" key="11">
    <source>
        <dbReference type="ARBA" id="ARBA00023242"/>
    </source>
</evidence>
<dbReference type="GO" id="GO:0008270">
    <property type="term" value="F:zinc ion binding"/>
    <property type="evidence" value="ECO:0007669"/>
    <property type="project" value="UniProtKB-KW"/>
</dbReference>
<proteinExistence type="inferred from homology"/>
<name>A0A8D2DST6_SCIVU</name>
<evidence type="ECO:0000313" key="16">
    <source>
        <dbReference type="Ensembl" id="ENSSVLP00005029865.1"/>
    </source>
</evidence>
<keyword evidence="5" id="KW-0677">Repeat</keyword>
<sequence length="270" mass="32112">IPFVDVAIDFTEEEWECLQPAQQNLYRDVMLENYKNLVFLKILPFYYVIFVKFLFISAMSCQDTQVFSPDQGIRHIFQKVVNGKYVNCNLDNLQQRTIWKTLSESEHHQSYCQKSDLIHWQRIHTKEKPYKCVQQNNSFNAKSYLVCYQSVHMGEKPYQYKECGKGFNWRSNLTRHQRIDTGEKPYICKECGKAFNQKSNLIRHQRIHTGEKPNQCKECECGKDFNQNSRLTLHQRIHTGEKPYKCHTLLNTREFILERIPMSVKNVAKL</sequence>
<keyword evidence="13" id="KW-0812">Transmembrane</keyword>
<evidence type="ECO:0000256" key="1">
    <source>
        <dbReference type="ARBA" id="ARBA00003767"/>
    </source>
</evidence>
<dbReference type="InterPro" id="IPR036236">
    <property type="entry name" value="Znf_C2H2_sf"/>
</dbReference>
<evidence type="ECO:0000256" key="3">
    <source>
        <dbReference type="ARBA" id="ARBA00006991"/>
    </source>
</evidence>
<keyword evidence="11" id="KW-0539">Nucleus</keyword>
<accession>A0A8D2DST6</accession>
<dbReference type="InterPro" id="IPR013087">
    <property type="entry name" value="Znf_C2H2_type"/>
</dbReference>
<dbReference type="SUPFAM" id="SSF57667">
    <property type="entry name" value="beta-beta-alpha zinc fingers"/>
    <property type="match status" value="3"/>
</dbReference>
<dbReference type="GeneTree" id="ENSGT01150000286936"/>
<dbReference type="AlphaFoldDB" id="A0A8D2DST6"/>
<dbReference type="PROSITE" id="PS50805">
    <property type="entry name" value="KRAB"/>
    <property type="match status" value="1"/>
</dbReference>
<comment type="similarity">
    <text evidence="3">Belongs to the krueppel C2H2-type zinc-finger protein family.</text>
</comment>
<dbReference type="Ensembl" id="ENSSVLT00005033174.1">
    <property type="protein sequence ID" value="ENSSVLP00005029865.1"/>
    <property type="gene ID" value="ENSSVLG00005023529.1"/>
</dbReference>
<comment type="function">
    <text evidence="1">May be involved in transcriptional regulation.</text>
</comment>
<evidence type="ECO:0000256" key="9">
    <source>
        <dbReference type="ARBA" id="ARBA00023125"/>
    </source>
</evidence>
<reference evidence="16" key="1">
    <citation type="submission" date="2025-08" db="UniProtKB">
        <authorList>
            <consortium name="Ensembl"/>
        </authorList>
    </citation>
    <scope>IDENTIFICATION</scope>
</reference>
<dbReference type="PANTHER" id="PTHR14196">
    <property type="entry name" value="ODD-SKIPPED - RELATED"/>
    <property type="match status" value="1"/>
</dbReference>
<feature type="domain" description="C2H2-type" evidence="14">
    <location>
        <begin position="158"/>
        <end position="185"/>
    </location>
</feature>
<dbReference type="GO" id="GO:0000981">
    <property type="term" value="F:DNA-binding transcription factor activity, RNA polymerase II-specific"/>
    <property type="evidence" value="ECO:0007669"/>
    <property type="project" value="TreeGrafter"/>
</dbReference>
<evidence type="ECO:0000256" key="8">
    <source>
        <dbReference type="ARBA" id="ARBA00023015"/>
    </source>
</evidence>
<dbReference type="SUPFAM" id="SSF109640">
    <property type="entry name" value="KRAB domain (Kruppel-associated box)"/>
    <property type="match status" value="1"/>
</dbReference>
<dbReference type="InterPro" id="IPR001909">
    <property type="entry name" value="KRAB"/>
</dbReference>
<dbReference type="Pfam" id="PF01352">
    <property type="entry name" value="KRAB"/>
    <property type="match status" value="1"/>
</dbReference>
<dbReference type="GO" id="GO:0000977">
    <property type="term" value="F:RNA polymerase II transcription regulatory region sequence-specific DNA binding"/>
    <property type="evidence" value="ECO:0007669"/>
    <property type="project" value="TreeGrafter"/>
</dbReference>
<evidence type="ECO:0000256" key="10">
    <source>
        <dbReference type="ARBA" id="ARBA00023163"/>
    </source>
</evidence>
<evidence type="ECO:0000256" key="2">
    <source>
        <dbReference type="ARBA" id="ARBA00004123"/>
    </source>
</evidence>
<feature type="domain" description="C2H2-type" evidence="14">
    <location>
        <begin position="214"/>
        <end position="243"/>
    </location>
</feature>
<dbReference type="FunFam" id="3.30.160.60:FF:002343">
    <property type="entry name" value="Zinc finger protein 33A"/>
    <property type="match status" value="1"/>
</dbReference>
<evidence type="ECO:0000256" key="13">
    <source>
        <dbReference type="SAM" id="Phobius"/>
    </source>
</evidence>
<feature type="domain" description="C2H2-type" evidence="14">
    <location>
        <begin position="130"/>
        <end position="157"/>
    </location>
</feature>
<keyword evidence="13" id="KW-1133">Transmembrane helix</keyword>
<keyword evidence="10" id="KW-0804">Transcription</keyword>
<dbReference type="SMART" id="SM00349">
    <property type="entry name" value="KRAB"/>
    <property type="match status" value="1"/>
</dbReference>
<evidence type="ECO:0000256" key="5">
    <source>
        <dbReference type="ARBA" id="ARBA00022737"/>
    </source>
</evidence>
<keyword evidence="9" id="KW-0238">DNA-binding</keyword>
<keyword evidence="17" id="KW-1185">Reference proteome</keyword>
<keyword evidence="13" id="KW-0472">Membrane</keyword>
<dbReference type="Proteomes" id="UP000694564">
    <property type="component" value="Chromosome 16"/>
</dbReference>
<dbReference type="FunFam" id="3.30.160.60:FF:000023">
    <property type="entry name" value="zinc finger protein 37 homolog"/>
    <property type="match status" value="1"/>
</dbReference>
<comment type="subcellular location">
    <subcellularLocation>
        <location evidence="2">Nucleus</location>
    </subcellularLocation>
</comment>
<protein>
    <submittedName>
        <fullName evidence="16">Uncharacterized protein</fullName>
    </submittedName>
</protein>
<evidence type="ECO:0000256" key="12">
    <source>
        <dbReference type="PROSITE-ProRule" id="PRU00042"/>
    </source>
</evidence>
<dbReference type="Pfam" id="PF00096">
    <property type="entry name" value="zf-C2H2"/>
    <property type="match status" value="2"/>
</dbReference>
<evidence type="ECO:0000256" key="7">
    <source>
        <dbReference type="ARBA" id="ARBA00022833"/>
    </source>
</evidence>
<dbReference type="CDD" id="cd07765">
    <property type="entry name" value="KRAB_A-box"/>
    <property type="match status" value="1"/>
</dbReference>
<dbReference type="PROSITE" id="PS50157">
    <property type="entry name" value="ZINC_FINGER_C2H2_2"/>
    <property type="match status" value="4"/>
</dbReference>
<dbReference type="SMART" id="SM00355">
    <property type="entry name" value="ZnF_C2H2"/>
    <property type="match status" value="3"/>
</dbReference>
<dbReference type="GO" id="GO:0005634">
    <property type="term" value="C:nucleus"/>
    <property type="evidence" value="ECO:0007669"/>
    <property type="project" value="UniProtKB-SubCell"/>
</dbReference>
<evidence type="ECO:0000313" key="17">
    <source>
        <dbReference type="Proteomes" id="UP000694564"/>
    </source>
</evidence>
<evidence type="ECO:0000256" key="4">
    <source>
        <dbReference type="ARBA" id="ARBA00022723"/>
    </source>
</evidence>
<feature type="domain" description="KRAB" evidence="15">
    <location>
        <begin position="1"/>
        <end position="78"/>
    </location>
</feature>
<feature type="domain" description="C2H2-type" evidence="14">
    <location>
        <begin position="186"/>
        <end position="213"/>
    </location>
</feature>
<evidence type="ECO:0000259" key="14">
    <source>
        <dbReference type="PROSITE" id="PS50157"/>
    </source>
</evidence>
<dbReference type="PROSITE" id="PS00028">
    <property type="entry name" value="ZINC_FINGER_C2H2_1"/>
    <property type="match status" value="2"/>
</dbReference>
<feature type="transmembrane region" description="Helical" evidence="13">
    <location>
        <begin position="37"/>
        <end position="59"/>
    </location>
</feature>
<keyword evidence="6 12" id="KW-0863">Zinc-finger</keyword>
<dbReference type="InterPro" id="IPR050717">
    <property type="entry name" value="C2H2-ZF_Transcription_Reg"/>
</dbReference>
<dbReference type="FunFam" id="3.30.160.60:FF:001105">
    <property type="entry name" value="Zinc finger protein 677"/>
    <property type="match status" value="1"/>
</dbReference>
<dbReference type="Gene3D" id="3.30.160.60">
    <property type="entry name" value="Classic Zinc Finger"/>
    <property type="match status" value="5"/>
</dbReference>